<evidence type="ECO:0000313" key="3">
    <source>
        <dbReference type="EMBL" id="BAD36385.1"/>
    </source>
</evidence>
<name>Q69M30_ORYSJ</name>
<feature type="compositionally biased region" description="Acidic residues" evidence="1">
    <location>
        <begin position="38"/>
        <end position="47"/>
    </location>
</feature>
<reference evidence="2" key="1">
    <citation type="submission" date="2002-09" db="EMBL/GenBank/DDBJ databases">
        <title>Oryza sativa nipponbare(GA3) genomic DNA, chromosome 9, BAC clone:OSJNBa0035G04.</title>
        <authorList>
            <person name="Sasaki T."/>
            <person name="Matsumoto T."/>
            <person name="Katayose Y."/>
        </authorList>
    </citation>
    <scope>NUCLEOTIDE SEQUENCE</scope>
</reference>
<organism evidence="3 4">
    <name type="scientific">Oryza sativa subsp. japonica</name>
    <name type="common">Rice</name>
    <dbReference type="NCBI Taxonomy" id="39947"/>
    <lineage>
        <taxon>Eukaryota</taxon>
        <taxon>Viridiplantae</taxon>
        <taxon>Streptophyta</taxon>
        <taxon>Embryophyta</taxon>
        <taxon>Tracheophyta</taxon>
        <taxon>Spermatophyta</taxon>
        <taxon>Magnoliopsida</taxon>
        <taxon>Liliopsida</taxon>
        <taxon>Poales</taxon>
        <taxon>Poaceae</taxon>
        <taxon>BOP clade</taxon>
        <taxon>Oryzoideae</taxon>
        <taxon>Oryzeae</taxon>
        <taxon>Oryzinae</taxon>
        <taxon>Oryza</taxon>
        <taxon>Oryza sativa</taxon>
    </lineage>
</organism>
<protein>
    <submittedName>
        <fullName evidence="3">Uncharacterized protein</fullName>
    </submittedName>
</protein>
<feature type="region of interest" description="Disordered" evidence="1">
    <location>
        <begin position="29"/>
        <end position="64"/>
    </location>
</feature>
<reference evidence="4" key="4">
    <citation type="journal article" date="2008" name="Nucleic Acids Res.">
        <title>The rice annotation project database (RAP-DB): 2008 update.</title>
        <authorList>
            <consortium name="The rice annotation project (RAP)"/>
        </authorList>
    </citation>
    <scope>GENOME REANNOTATION</scope>
    <source>
        <strain evidence="4">cv. Nipponbare</strain>
    </source>
</reference>
<accession>Q69M30</accession>
<dbReference type="EMBL" id="AP005767">
    <property type="protein sequence ID" value="BAD36367.1"/>
    <property type="molecule type" value="Genomic_DNA"/>
</dbReference>
<proteinExistence type="predicted"/>
<reference evidence="3" key="2">
    <citation type="submission" date="2002-09" db="EMBL/GenBank/DDBJ databases">
        <title>Oryza sativa nipponbare(GA3) genomic DNA, chromosome 9, BAC clone:OSJNBb0051H02.</title>
        <authorList>
            <person name="Sasaki T."/>
            <person name="Matsumoto T."/>
            <person name="Katayose Y."/>
        </authorList>
    </citation>
    <scope>NUCLEOTIDE SEQUENCE</scope>
</reference>
<sequence>MKGRGIAKEHQCEGGDCLIVLHWLRKATGVNGNSDPGNGDDDVDDLGDDKKDDKQKDKKGDDSAGVARVCVEYVYVVGYSLGLGVVIGIRTRESDYKEGELMTLMDLDLKHGEMEVGAQAGKEQKCGIPTDSDIENMRSEEDKHVSVLERTIIFCARKETL</sequence>
<dbReference type="EMBL" id="AP005780">
    <property type="protein sequence ID" value="BAD36385.1"/>
    <property type="molecule type" value="Genomic_DNA"/>
</dbReference>
<gene>
    <name evidence="2" type="ORF">OSJNBa0035G04.8</name>
    <name evidence="3" type="ORF">OSJNBb0051H02.25</name>
</gene>
<dbReference type="AlphaFoldDB" id="Q69M30"/>
<feature type="compositionally biased region" description="Basic and acidic residues" evidence="1">
    <location>
        <begin position="48"/>
        <end position="62"/>
    </location>
</feature>
<reference evidence="4" key="3">
    <citation type="journal article" date="2005" name="Nature">
        <title>The map-based sequence of the rice genome.</title>
        <authorList>
            <consortium name="International rice genome sequencing project (IRGSP)"/>
            <person name="Matsumoto T."/>
            <person name="Wu J."/>
            <person name="Kanamori H."/>
            <person name="Katayose Y."/>
            <person name="Fujisawa M."/>
            <person name="Namiki N."/>
            <person name="Mizuno H."/>
            <person name="Yamamoto K."/>
            <person name="Antonio B.A."/>
            <person name="Baba T."/>
            <person name="Sakata K."/>
            <person name="Nagamura Y."/>
            <person name="Aoki H."/>
            <person name="Arikawa K."/>
            <person name="Arita K."/>
            <person name="Bito T."/>
            <person name="Chiden Y."/>
            <person name="Fujitsuka N."/>
            <person name="Fukunaka R."/>
            <person name="Hamada M."/>
            <person name="Harada C."/>
            <person name="Hayashi A."/>
            <person name="Hijishita S."/>
            <person name="Honda M."/>
            <person name="Hosokawa S."/>
            <person name="Ichikawa Y."/>
            <person name="Idonuma A."/>
            <person name="Iijima M."/>
            <person name="Ikeda M."/>
            <person name="Ikeno M."/>
            <person name="Ito K."/>
            <person name="Ito S."/>
            <person name="Ito T."/>
            <person name="Ito Y."/>
            <person name="Ito Y."/>
            <person name="Iwabuchi A."/>
            <person name="Kamiya K."/>
            <person name="Karasawa W."/>
            <person name="Kurita K."/>
            <person name="Katagiri S."/>
            <person name="Kikuta A."/>
            <person name="Kobayashi H."/>
            <person name="Kobayashi N."/>
            <person name="Machita K."/>
            <person name="Maehara T."/>
            <person name="Masukawa M."/>
            <person name="Mizubayashi T."/>
            <person name="Mukai Y."/>
            <person name="Nagasaki H."/>
            <person name="Nagata Y."/>
            <person name="Naito S."/>
            <person name="Nakashima M."/>
            <person name="Nakama Y."/>
            <person name="Nakamichi Y."/>
            <person name="Nakamura M."/>
            <person name="Meguro A."/>
            <person name="Negishi M."/>
            <person name="Ohta I."/>
            <person name="Ohta T."/>
            <person name="Okamoto M."/>
            <person name="Ono N."/>
            <person name="Saji S."/>
            <person name="Sakaguchi M."/>
            <person name="Sakai K."/>
            <person name="Shibata M."/>
            <person name="Shimokawa T."/>
            <person name="Song J."/>
            <person name="Takazaki Y."/>
            <person name="Terasawa K."/>
            <person name="Tsugane M."/>
            <person name="Tsuji K."/>
            <person name="Ueda S."/>
            <person name="Waki K."/>
            <person name="Yamagata H."/>
            <person name="Yamamoto M."/>
            <person name="Yamamoto S."/>
            <person name="Yamane H."/>
            <person name="Yoshiki S."/>
            <person name="Yoshihara R."/>
            <person name="Yukawa K."/>
            <person name="Zhong H."/>
            <person name="Yano M."/>
            <person name="Yuan Q."/>
            <person name="Ouyang S."/>
            <person name="Liu J."/>
            <person name="Jones K.M."/>
            <person name="Gansberger K."/>
            <person name="Moffat K."/>
            <person name="Hill J."/>
            <person name="Bera J."/>
            <person name="Fadrosh D."/>
            <person name="Jin S."/>
            <person name="Johri S."/>
            <person name="Kim M."/>
            <person name="Overton L."/>
            <person name="Reardon M."/>
            <person name="Tsitrin T."/>
            <person name="Vuong H."/>
            <person name="Weaver B."/>
            <person name="Ciecko A."/>
            <person name="Tallon L."/>
            <person name="Jackson J."/>
            <person name="Pai G."/>
            <person name="Aken S.V."/>
            <person name="Utterback T."/>
            <person name="Reidmuller S."/>
            <person name="Feldblyum T."/>
            <person name="Hsiao J."/>
            <person name="Zismann V."/>
            <person name="Iobst S."/>
            <person name="de Vazeille A.R."/>
            <person name="Buell C.R."/>
            <person name="Ying K."/>
            <person name="Li Y."/>
            <person name="Lu T."/>
            <person name="Huang Y."/>
            <person name="Zhao Q."/>
            <person name="Feng Q."/>
            <person name="Zhang L."/>
            <person name="Zhu J."/>
            <person name="Weng Q."/>
            <person name="Mu J."/>
            <person name="Lu Y."/>
            <person name="Fan D."/>
            <person name="Liu Y."/>
            <person name="Guan J."/>
            <person name="Zhang Y."/>
            <person name="Yu S."/>
            <person name="Liu X."/>
            <person name="Zhang Y."/>
            <person name="Hong G."/>
            <person name="Han B."/>
            <person name="Choisne N."/>
            <person name="Demange N."/>
            <person name="Orjeda G."/>
            <person name="Samain S."/>
            <person name="Cattolico L."/>
            <person name="Pelletier E."/>
            <person name="Couloux A."/>
            <person name="Segurens B."/>
            <person name="Wincker P."/>
            <person name="D'Hont A."/>
            <person name="Scarpelli C."/>
            <person name="Weissenbach J."/>
            <person name="Salanoubat M."/>
            <person name="Quetier F."/>
            <person name="Yu Y."/>
            <person name="Kim H.R."/>
            <person name="Rambo T."/>
            <person name="Currie J."/>
            <person name="Collura K."/>
            <person name="Luo M."/>
            <person name="Yang T."/>
            <person name="Ammiraju J.S.S."/>
            <person name="Engler F."/>
            <person name="Soderlund C."/>
            <person name="Wing R.A."/>
            <person name="Palmer L.E."/>
            <person name="de la Bastide M."/>
            <person name="Spiegel L."/>
            <person name="Nascimento L."/>
            <person name="Zutavern T."/>
            <person name="O'Shaughnessy A."/>
            <person name="Dike S."/>
            <person name="Dedhia N."/>
            <person name="Preston R."/>
            <person name="Balija V."/>
            <person name="McCombie W.R."/>
            <person name="Chow T."/>
            <person name="Chen H."/>
            <person name="Chung M."/>
            <person name="Chen C."/>
            <person name="Shaw J."/>
            <person name="Wu H."/>
            <person name="Hsiao K."/>
            <person name="Chao Y."/>
            <person name="Chu M."/>
            <person name="Cheng C."/>
            <person name="Hour A."/>
            <person name="Lee P."/>
            <person name="Lin S."/>
            <person name="Lin Y."/>
            <person name="Liou J."/>
            <person name="Liu S."/>
            <person name="Hsing Y."/>
            <person name="Raghuvanshi S."/>
            <person name="Mohanty A."/>
            <person name="Bharti A.K."/>
            <person name="Gaur A."/>
            <person name="Gupta V."/>
            <person name="Kumar D."/>
            <person name="Ravi V."/>
            <person name="Vij S."/>
            <person name="Kapur A."/>
            <person name="Khurana P."/>
            <person name="Khurana P."/>
            <person name="Khurana J.P."/>
            <person name="Tyagi A.K."/>
            <person name="Gaikwad K."/>
            <person name="Singh A."/>
            <person name="Dalal V."/>
            <person name="Srivastava S."/>
            <person name="Dixit A."/>
            <person name="Pal A.K."/>
            <person name="Ghazi I.A."/>
            <person name="Yadav M."/>
            <person name="Pandit A."/>
            <person name="Bhargava A."/>
            <person name="Sureshbabu K."/>
            <person name="Batra K."/>
            <person name="Sharma T.R."/>
            <person name="Mohapatra T."/>
            <person name="Singh N.K."/>
            <person name="Messing J."/>
            <person name="Nelson A.B."/>
            <person name="Fuks G."/>
            <person name="Kavchok S."/>
            <person name="Keizer G."/>
            <person name="Linton E."/>
            <person name="Llaca V."/>
            <person name="Song R."/>
            <person name="Tanyolac B."/>
            <person name="Young S."/>
            <person name="Ho-Il K."/>
            <person name="Hahn J.H."/>
            <person name="Sangsakoo G."/>
            <person name="Vanavichit A."/>
            <person name="de Mattos Luiz.A.T."/>
            <person name="Zimmer P.D."/>
            <person name="Malone G."/>
            <person name="Dellagostin O."/>
            <person name="de Oliveira A.C."/>
            <person name="Bevan M."/>
            <person name="Bancroft I."/>
            <person name="Minx P."/>
            <person name="Cordum H."/>
            <person name="Wilson R."/>
            <person name="Cheng Z."/>
            <person name="Jin W."/>
            <person name="Jiang J."/>
            <person name="Leong S.A."/>
            <person name="Iwama H."/>
            <person name="Gojobori T."/>
            <person name="Itoh T."/>
            <person name="Niimura Y."/>
            <person name="Fujii Y."/>
            <person name="Habara T."/>
            <person name="Sakai H."/>
            <person name="Sato Y."/>
            <person name="Wilson G."/>
            <person name="Kumar K."/>
            <person name="McCouch S."/>
            <person name="Juretic N."/>
            <person name="Hoen D."/>
            <person name="Wright S."/>
            <person name="Bruskiewich R."/>
            <person name="Bureau T."/>
            <person name="Miyao A."/>
            <person name="Hirochika H."/>
            <person name="Nishikawa T."/>
            <person name="Kadowaki K."/>
            <person name="Sugiura M."/>
            <person name="Burr B."/>
            <person name="Sasaki T."/>
        </authorList>
    </citation>
    <scope>NUCLEOTIDE SEQUENCE [LARGE SCALE GENOMIC DNA]</scope>
    <source>
        <strain evidence="4">cv. Nipponbare</strain>
    </source>
</reference>
<evidence type="ECO:0000256" key="1">
    <source>
        <dbReference type="SAM" id="MobiDB-lite"/>
    </source>
</evidence>
<evidence type="ECO:0000313" key="4">
    <source>
        <dbReference type="Proteomes" id="UP000000763"/>
    </source>
</evidence>
<dbReference type="Proteomes" id="UP000000763">
    <property type="component" value="Chromosome 9"/>
</dbReference>
<evidence type="ECO:0000313" key="2">
    <source>
        <dbReference type="EMBL" id="BAD36367.1"/>
    </source>
</evidence>